<keyword evidence="7" id="KW-0238">DNA-binding</keyword>
<dbReference type="PRINTS" id="PR00404">
    <property type="entry name" value="MADSDOMAIN"/>
</dbReference>
<name>A0A0J7L5I8_LASNI</name>
<dbReference type="InterPro" id="IPR036028">
    <property type="entry name" value="SH3-like_dom_sf"/>
</dbReference>
<dbReference type="Pfam" id="PF00319">
    <property type="entry name" value="SRF-TF"/>
    <property type="match status" value="1"/>
</dbReference>
<dbReference type="Pfam" id="PF14604">
    <property type="entry name" value="SH3_9"/>
    <property type="match status" value="1"/>
</dbReference>
<gene>
    <name evidence="20" type="ORF">RF55_1768</name>
</gene>
<evidence type="ECO:0000259" key="18">
    <source>
        <dbReference type="PROSITE" id="PS50030"/>
    </source>
</evidence>
<dbReference type="Gene3D" id="2.30.30.40">
    <property type="entry name" value="SH3 Domains"/>
    <property type="match status" value="1"/>
</dbReference>
<dbReference type="AlphaFoldDB" id="A0A0J7L5I8"/>
<evidence type="ECO:0000256" key="8">
    <source>
        <dbReference type="ARBA" id="ARBA00023163"/>
    </source>
</evidence>
<evidence type="ECO:0000256" key="3">
    <source>
        <dbReference type="ARBA" id="ARBA00022443"/>
    </source>
</evidence>
<dbReference type="GO" id="GO:0000987">
    <property type="term" value="F:cis-regulatory region sequence-specific DNA binding"/>
    <property type="evidence" value="ECO:0007669"/>
    <property type="project" value="InterPro"/>
</dbReference>
<evidence type="ECO:0000256" key="5">
    <source>
        <dbReference type="ARBA" id="ARBA00022912"/>
    </source>
</evidence>
<dbReference type="GO" id="GO:0005829">
    <property type="term" value="C:cytosol"/>
    <property type="evidence" value="ECO:0007669"/>
    <property type="project" value="UniProtKB-SubCell"/>
</dbReference>
<dbReference type="InterPro" id="IPR009060">
    <property type="entry name" value="UBA-like_sf"/>
</dbReference>
<dbReference type="SUPFAM" id="SSF55455">
    <property type="entry name" value="SRF-like"/>
    <property type="match status" value="1"/>
</dbReference>
<dbReference type="SUPFAM" id="SSF50044">
    <property type="entry name" value="SH3-domain"/>
    <property type="match status" value="1"/>
</dbReference>
<dbReference type="GO" id="GO:0045944">
    <property type="term" value="P:positive regulation of transcription by RNA polymerase II"/>
    <property type="evidence" value="ECO:0007669"/>
    <property type="project" value="InterPro"/>
</dbReference>
<feature type="domain" description="MADS-box" evidence="19">
    <location>
        <begin position="135"/>
        <end position="195"/>
    </location>
</feature>
<feature type="compositionally biased region" description="Low complexity" evidence="16">
    <location>
        <begin position="621"/>
        <end position="630"/>
    </location>
</feature>
<dbReference type="Gene3D" id="3.40.1810.10">
    <property type="entry name" value="Transcription factor, MADS-box"/>
    <property type="match status" value="1"/>
</dbReference>
<evidence type="ECO:0000256" key="2">
    <source>
        <dbReference type="ARBA" id="ARBA00004514"/>
    </source>
</evidence>
<dbReference type="PROSITE" id="PS50066">
    <property type="entry name" value="MADS_BOX_2"/>
    <property type="match status" value="1"/>
</dbReference>
<evidence type="ECO:0000256" key="14">
    <source>
        <dbReference type="ARBA" id="ARBA00074288"/>
    </source>
</evidence>
<keyword evidence="6" id="KW-0805">Transcription regulation</keyword>
<proteinExistence type="predicted"/>
<dbReference type="PROSITE" id="PS50030">
    <property type="entry name" value="UBA"/>
    <property type="match status" value="1"/>
</dbReference>
<protein>
    <recommendedName>
        <fullName evidence="14">Ecdysteroid-phosphate phosphatase</fullName>
    </recommendedName>
    <alternativeName>
        <fullName evidence="13">Serum response factor homolog</fullName>
    </alternativeName>
</protein>
<evidence type="ECO:0000256" key="10">
    <source>
        <dbReference type="ARBA" id="ARBA00050567"/>
    </source>
</evidence>
<reference evidence="20 21" key="1">
    <citation type="submission" date="2015-04" db="EMBL/GenBank/DDBJ databases">
        <title>Lasius niger genome sequencing.</title>
        <authorList>
            <person name="Konorov E.A."/>
            <person name="Nikitin M.A."/>
            <person name="Kirill M.V."/>
            <person name="Chang P."/>
        </authorList>
    </citation>
    <scope>NUCLEOTIDE SEQUENCE [LARGE SCALE GENOMIC DNA]</scope>
    <source>
        <tissue evidence="20">Whole</tissue>
    </source>
</reference>
<dbReference type="CDD" id="cd07067">
    <property type="entry name" value="HP_PGM_like"/>
    <property type="match status" value="1"/>
</dbReference>
<evidence type="ECO:0000256" key="7">
    <source>
        <dbReference type="ARBA" id="ARBA00023125"/>
    </source>
</evidence>
<dbReference type="FunFam" id="1.10.8.10:FF:000053">
    <property type="entry name" value="Ubiquitin-associated and SH3 domain-containing, A"/>
    <property type="match status" value="1"/>
</dbReference>
<keyword evidence="5" id="KW-0904">Protein phosphatase</keyword>
<evidence type="ECO:0000256" key="12">
    <source>
        <dbReference type="ARBA" id="ARBA00052011"/>
    </source>
</evidence>
<comment type="catalytic activity">
    <reaction evidence="10">
        <text>20-hydroxyecdysone 22-phosphate + H2O = 20-hydroxyecdysone + phosphate</text>
        <dbReference type="Rhea" id="RHEA:63580"/>
        <dbReference type="ChEBI" id="CHEBI:15377"/>
        <dbReference type="ChEBI" id="CHEBI:16587"/>
        <dbReference type="ChEBI" id="CHEBI:43474"/>
        <dbReference type="ChEBI" id="CHEBI:147382"/>
    </reaction>
</comment>
<feature type="region of interest" description="Disordered" evidence="16">
    <location>
        <begin position="598"/>
        <end position="645"/>
    </location>
</feature>
<dbReference type="FunFam" id="3.40.1810.10:FF:000002">
    <property type="entry name" value="Serum response factor b"/>
    <property type="match status" value="1"/>
</dbReference>
<dbReference type="InterPro" id="IPR002100">
    <property type="entry name" value="TF_MADSbox"/>
</dbReference>
<dbReference type="InterPro" id="IPR015940">
    <property type="entry name" value="UBA"/>
</dbReference>
<feature type="region of interest" description="Disordered" evidence="16">
    <location>
        <begin position="32"/>
        <end position="82"/>
    </location>
</feature>
<dbReference type="InterPro" id="IPR033897">
    <property type="entry name" value="SRF-like_MADS-box"/>
</dbReference>
<comment type="caution">
    <text evidence="20">The sequence shown here is derived from an EMBL/GenBank/DDBJ whole genome shotgun (WGS) entry which is preliminary data.</text>
</comment>
<dbReference type="InterPro" id="IPR013078">
    <property type="entry name" value="His_Pase_superF_clade-1"/>
</dbReference>
<dbReference type="SUPFAM" id="SSF46934">
    <property type="entry name" value="UBA-like"/>
    <property type="match status" value="1"/>
</dbReference>
<evidence type="ECO:0000256" key="4">
    <source>
        <dbReference type="ARBA" id="ARBA00022490"/>
    </source>
</evidence>
<feature type="region of interest" description="Disordered" evidence="16">
    <location>
        <begin position="96"/>
        <end position="136"/>
    </location>
</feature>
<dbReference type="GO" id="GO:0000981">
    <property type="term" value="F:DNA-binding transcription factor activity, RNA polymerase II-specific"/>
    <property type="evidence" value="ECO:0007669"/>
    <property type="project" value="InterPro"/>
</dbReference>
<feature type="compositionally biased region" description="Low complexity" evidence="16">
    <location>
        <begin position="38"/>
        <end position="54"/>
    </location>
</feature>
<dbReference type="InterPro" id="IPR036879">
    <property type="entry name" value="TF_MADSbox_sf"/>
</dbReference>
<keyword evidence="4" id="KW-0963">Cytoplasm</keyword>
<evidence type="ECO:0000313" key="21">
    <source>
        <dbReference type="Proteomes" id="UP000036403"/>
    </source>
</evidence>
<dbReference type="Proteomes" id="UP000036403">
    <property type="component" value="Unassembled WGS sequence"/>
</dbReference>
<dbReference type="PROSITE" id="PS50002">
    <property type="entry name" value="SH3"/>
    <property type="match status" value="1"/>
</dbReference>
<feature type="compositionally biased region" description="Polar residues" evidence="16">
    <location>
        <begin position="115"/>
        <end position="131"/>
    </location>
</feature>
<keyword evidence="21" id="KW-1185">Reference proteome</keyword>
<sequence>MGMLGGDTGAEIYGRPTSTSQQLAAAAAAASQMGRGGATMMAAAAAAAGAATPGVGPGGVQSRGIKRPTSDVCYGDDGGNQVTRQQQQQQQQQALSQAQSMAGMQGDCVPDNLDESFTSLGQPKKSPPSNGKKTKGRVKIKMEYIDNKLRRYTTFSKRKTGIMKKAYELSTLTGTQVMLLVASETGHVYTFATRKLQPMITSEAGKALIQTCLNSPDPPPSGSSGDQRMSATGFEETELTYNIADDEQKEEGGSPRSDICANESDGDTSDGDSKDPLKNNHSVYDSYPADSSRGDWPAWSPGGINHLTPLQTLLQLGFPKHRAERALAATGYRGVQLASDWLLAHVRDPTLDSDTQRQYVLYACPTGSLAEQLELFWSESKDLGRNGAHSFIPHITLVSFFSAPDEFTEELVNALENVVHQDRLHEHIDLETYVSPNFMGLFVKDVNAEWLKNIAVRYVNKIAALGITAEPQIKSLHLTLAYQFPSNLFQPLRLMVDKLRPNTSANWELRLYSRDSRLQNLHVHKVTHAHVPREHDELELRVGDYIYVPEGACSASTDGWVEGISWLTGISGHLPLNHTKRTAESDSWTLHTTVPITDNKSESAEEAEEIPKVRRPPPVLSPSDSVDTPDGIPIADEPMAASEAPRAPSREIFIFRHGERVDFTFGTWIPYCFESNGCYVRRDLNMPKEVPSRNIQDFQNDSPLTTVGEMQAGLVGEAMKSSSIKIDVAFTSPSLRCVQTLAHILKGFESDIPIKVEPGLIEWLAWYPNGIPVWMTSKELMKAGFNVDLDYDPIVKATELPSKENAAQYYERSYELIKKIIESTVGNILIVAHAASLAACTRQLTGGRTPPAAEVTRLVQRVPYLACLTARQGIDGWQLHPPPFPPITHTSNSRFDWKVLM</sequence>
<dbReference type="InterPro" id="IPR029033">
    <property type="entry name" value="His_PPase_superfam"/>
</dbReference>
<feature type="domain" description="UBA" evidence="18">
    <location>
        <begin position="303"/>
        <end position="345"/>
    </location>
</feature>
<evidence type="ECO:0000256" key="1">
    <source>
        <dbReference type="ARBA" id="ARBA00004123"/>
    </source>
</evidence>
<accession>A0A0J7L5I8</accession>
<keyword evidence="5" id="KW-0378">Hydrolase</keyword>
<dbReference type="CDD" id="cd00266">
    <property type="entry name" value="MADS_SRF_like"/>
    <property type="match status" value="1"/>
</dbReference>
<dbReference type="Pfam" id="PF00300">
    <property type="entry name" value="His_Phos_1"/>
    <property type="match status" value="1"/>
</dbReference>
<comment type="subcellular location">
    <subcellularLocation>
        <location evidence="2">Cytoplasm</location>
        <location evidence="2">Cytosol</location>
    </subcellularLocation>
    <subcellularLocation>
        <location evidence="1">Nucleus</location>
    </subcellularLocation>
</comment>
<evidence type="ECO:0000256" key="15">
    <source>
        <dbReference type="PROSITE-ProRule" id="PRU00192"/>
    </source>
</evidence>
<dbReference type="OrthoDB" id="414418at2759"/>
<comment type="catalytic activity">
    <reaction evidence="12">
        <text>ecdysone 22-phosphate + H2O = ecdysone + phosphate</text>
        <dbReference type="Rhea" id="RHEA:63576"/>
        <dbReference type="ChEBI" id="CHEBI:15377"/>
        <dbReference type="ChEBI" id="CHEBI:16688"/>
        <dbReference type="ChEBI" id="CHEBI:43474"/>
        <dbReference type="ChEBI" id="CHEBI:147380"/>
    </reaction>
</comment>
<evidence type="ECO:0000256" key="9">
    <source>
        <dbReference type="ARBA" id="ARBA00023242"/>
    </source>
</evidence>
<feature type="region of interest" description="Disordered" evidence="16">
    <location>
        <begin position="242"/>
        <end position="292"/>
    </location>
</feature>
<feature type="domain" description="SH3" evidence="17">
    <location>
        <begin position="519"/>
        <end position="584"/>
    </location>
</feature>
<dbReference type="STRING" id="67767.A0A0J7L5I8"/>
<keyword evidence="3 15" id="KW-0728">SH3 domain</keyword>
<organism evidence="20 21">
    <name type="scientific">Lasius niger</name>
    <name type="common">Black garden ant</name>
    <dbReference type="NCBI Taxonomy" id="67767"/>
    <lineage>
        <taxon>Eukaryota</taxon>
        <taxon>Metazoa</taxon>
        <taxon>Ecdysozoa</taxon>
        <taxon>Arthropoda</taxon>
        <taxon>Hexapoda</taxon>
        <taxon>Insecta</taxon>
        <taxon>Pterygota</taxon>
        <taxon>Neoptera</taxon>
        <taxon>Endopterygota</taxon>
        <taxon>Hymenoptera</taxon>
        <taxon>Apocrita</taxon>
        <taxon>Aculeata</taxon>
        <taxon>Formicoidea</taxon>
        <taxon>Formicidae</taxon>
        <taxon>Formicinae</taxon>
        <taxon>Lasius</taxon>
        <taxon>Lasius</taxon>
    </lineage>
</organism>
<dbReference type="EMBL" id="LBMM01000651">
    <property type="protein sequence ID" value="KMQ97886.1"/>
    <property type="molecule type" value="Genomic_DNA"/>
</dbReference>
<dbReference type="InterPro" id="IPR001452">
    <property type="entry name" value="SH3_domain"/>
</dbReference>
<evidence type="ECO:0000313" key="20">
    <source>
        <dbReference type="EMBL" id="KMQ97886.1"/>
    </source>
</evidence>
<dbReference type="Pfam" id="PF22562">
    <property type="entry name" value="UBA_7"/>
    <property type="match status" value="1"/>
</dbReference>
<evidence type="ECO:0000256" key="11">
    <source>
        <dbReference type="ARBA" id="ARBA00051991"/>
    </source>
</evidence>
<dbReference type="PANTHER" id="PTHR16469">
    <property type="entry name" value="UBIQUITIN-ASSOCIATED AND SH3 DOMAIN-CONTAINING BA-RELATED"/>
    <property type="match status" value="1"/>
</dbReference>
<dbReference type="SUPFAM" id="SSF53254">
    <property type="entry name" value="Phosphoglycerate mutase-like"/>
    <property type="match status" value="1"/>
</dbReference>
<evidence type="ECO:0000256" key="13">
    <source>
        <dbReference type="ARBA" id="ARBA00069746"/>
    </source>
</evidence>
<dbReference type="Gene3D" id="3.40.50.1240">
    <property type="entry name" value="Phosphoglycerate mutase-like"/>
    <property type="match status" value="1"/>
</dbReference>
<evidence type="ECO:0000256" key="16">
    <source>
        <dbReference type="SAM" id="MobiDB-lite"/>
    </source>
</evidence>
<dbReference type="InterPro" id="IPR051710">
    <property type="entry name" value="Phosphatase_SH3-domain"/>
</dbReference>
<keyword evidence="9" id="KW-0539">Nucleus</keyword>
<keyword evidence="8" id="KW-0804">Transcription</keyword>
<dbReference type="GO" id="GO:0004721">
    <property type="term" value="F:phosphoprotein phosphatase activity"/>
    <property type="evidence" value="ECO:0007669"/>
    <property type="project" value="UniProtKB-KW"/>
</dbReference>
<dbReference type="PANTHER" id="PTHR16469:SF27">
    <property type="entry name" value="UBIQUITIN-ASSOCIATED AND SH3 DOMAIN-CONTAINING BA-RELATED"/>
    <property type="match status" value="1"/>
</dbReference>
<comment type="catalytic activity">
    <reaction evidence="11">
        <text>2-deoxyecdysone 22-phosphate + H2O = 2-deoxyecdysone + phosphate</text>
        <dbReference type="Rhea" id="RHEA:63584"/>
        <dbReference type="ChEBI" id="CHEBI:15377"/>
        <dbReference type="ChEBI" id="CHEBI:19566"/>
        <dbReference type="ChEBI" id="CHEBI:43474"/>
        <dbReference type="ChEBI" id="CHEBI:147386"/>
    </reaction>
</comment>
<evidence type="ECO:0000256" key="6">
    <source>
        <dbReference type="ARBA" id="ARBA00023015"/>
    </source>
</evidence>
<dbReference type="PROSITE" id="PS00350">
    <property type="entry name" value="MADS_BOX_1"/>
    <property type="match status" value="1"/>
</dbReference>
<evidence type="ECO:0000259" key="17">
    <source>
        <dbReference type="PROSITE" id="PS50002"/>
    </source>
</evidence>
<dbReference type="Gene3D" id="1.10.8.10">
    <property type="entry name" value="DNA helicase RuvA subunit, C-terminal domain"/>
    <property type="match status" value="1"/>
</dbReference>
<dbReference type="SMART" id="SM00432">
    <property type="entry name" value="MADS"/>
    <property type="match status" value="1"/>
</dbReference>
<dbReference type="GO" id="GO:0005634">
    <property type="term" value="C:nucleus"/>
    <property type="evidence" value="ECO:0007669"/>
    <property type="project" value="UniProtKB-SubCell"/>
</dbReference>
<evidence type="ECO:0000259" key="19">
    <source>
        <dbReference type="PROSITE" id="PS50066"/>
    </source>
</evidence>
<dbReference type="GO" id="GO:0046983">
    <property type="term" value="F:protein dimerization activity"/>
    <property type="evidence" value="ECO:0007669"/>
    <property type="project" value="InterPro"/>
</dbReference>
<dbReference type="GO" id="GO:0102531">
    <property type="term" value="F:ecdysteroid-phosphate phosphatase activity"/>
    <property type="evidence" value="ECO:0007669"/>
    <property type="project" value="UniProtKB-ARBA"/>
</dbReference>
<dbReference type="PaxDb" id="67767-A0A0J7L5I8"/>